<dbReference type="EMBL" id="RAPF01000001">
    <property type="protein sequence ID" value="RKF23097.1"/>
    <property type="molecule type" value="Genomic_DNA"/>
</dbReference>
<dbReference type="Proteomes" id="UP000284395">
    <property type="component" value="Unassembled WGS sequence"/>
</dbReference>
<evidence type="ECO:0000256" key="5">
    <source>
        <dbReference type="ARBA" id="ARBA00022692"/>
    </source>
</evidence>
<evidence type="ECO:0000256" key="10">
    <source>
        <dbReference type="ARBA" id="ARBA00023237"/>
    </source>
</evidence>
<keyword evidence="4" id="KW-0410">Iron transport</keyword>
<dbReference type="OrthoDB" id="7618183at2"/>
<evidence type="ECO:0000313" key="17">
    <source>
        <dbReference type="Proteomes" id="UP000284395"/>
    </source>
</evidence>
<gene>
    <name evidence="16" type="ORF">D6851_00940</name>
</gene>
<keyword evidence="3 11" id="KW-1134">Transmembrane beta strand</keyword>
<dbReference type="InterPro" id="IPR011662">
    <property type="entry name" value="Secretin/TonB_short_N"/>
</dbReference>
<keyword evidence="2 11" id="KW-0813">Transport</keyword>
<keyword evidence="9 11" id="KW-0472">Membrane</keyword>
<evidence type="ECO:0000256" key="12">
    <source>
        <dbReference type="RuleBase" id="RU003357"/>
    </source>
</evidence>
<keyword evidence="10 11" id="KW-0998">Cell outer membrane</keyword>
<evidence type="ECO:0000256" key="13">
    <source>
        <dbReference type="SAM" id="MobiDB-lite"/>
    </source>
</evidence>
<protein>
    <submittedName>
        <fullName evidence="16">TonB-dependent receptor</fullName>
    </submittedName>
</protein>
<dbReference type="Gene3D" id="2.40.170.20">
    <property type="entry name" value="TonB-dependent receptor, beta-barrel domain"/>
    <property type="match status" value="1"/>
</dbReference>
<dbReference type="Pfam" id="PF00593">
    <property type="entry name" value="TonB_dep_Rec_b-barrel"/>
    <property type="match status" value="1"/>
</dbReference>
<feature type="chain" id="PRO_5019111947" evidence="14">
    <location>
        <begin position="21"/>
        <end position="916"/>
    </location>
</feature>
<evidence type="ECO:0000313" key="16">
    <source>
        <dbReference type="EMBL" id="RKF23097.1"/>
    </source>
</evidence>
<dbReference type="PANTHER" id="PTHR32552">
    <property type="entry name" value="FERRICHROME IRON RECEPTOR-RELATED"/>
    <property type="match status" value="1"/>
</dbReference>
<dbReference type="Pfam" id="PF07715">
    <property type="entry name" value="Plug"/>
    <property type="match status" value="1"/>
</dbReference>
<evidence type="ECO:0000259" key="15">
    <source>
        <dbReference type="SMART" id="SM00965"/>
    </source>
</evidence>
<evidence type="ECO:0000256" key="9">
    <source>
        <dbReference type="ARBA" id="ARBA00023136"/>
    </source>
</evidence>
<dbReference type="GO" id="GO:0006826">
    <property type="term" value="P:iron ion transport"/>
    <property type="evidence" value="ECO:0007669"/>
    <property type="project" value="UniProtKB-KW"/>
</dbReference>
<keyword evidence="16" id="KW-0675">Receptor</keyword>
<dbReference type="PANTHER" id="PTHR32552:SF81">
    <property type="entry name" value="TONB-DEPENDENT OUTER MEMBRANE RECEPTOR"/>
    <property type="match status" value="1"/>
</dbReference>
<dbReference type="InterPro" id="IPR012910">
    <property type="entry name" value="Plug_dom"/>
</dbReference>
<comment type="subcellular location">
    <subcellularLocation>
        <location evidence="1 11">Cell outer membrane</location>
        <topology evidence="1 11">Multi-pass membrane protein</topology>
    </subcellularLocation>
</comment>
<evidence type="ECO:0000256" key="11">
    <source>
        <dbReference type="PROSITE-ProRule" id="PRU01360"/>
    </source>
</evidence>
<dbReference type="SMART" id="SM00965">
    <property type="entry name" value="STN"/>
    <property type="match status" value="1"/>
</dbReference>
<organism evidence="16 17">
    <name type="scientific">Altericroceibacterium spongiae</name>
    <dbReference type="NCBI Taxonomy" id="2320269"/>
    <lineage>
        <taxon>Bacteria</taxon>
        <taxon>Pseudomonadati</taxon>
        <taxon>Pseudomonadota</taxon>
        <taxon>Alphaproteobacteria</taxon>
        <taxon>Sphingomonadales</taxon>
        <taxon>Erythrobacteraceae</taxon>
        <taxon>Altericroceibacterium</taxon>
    </lineage>
</organism>
<evidence type="ECO:0000256" key="8">
    <source>
        <dbReference type="ARBA" id="ARBA00023077"/>
    </source>
</evidence>
<dbReference type="SUPFAM" id="SSF56935">
    <property type="entry name" value="Porins"/>
    <property type="match status" value="1"/>
</dbReference>
<evidence type="ECO:0000256" key="6">
    <source>
        <dbReference type="ARBA" id="ARBA00023004"/>
    </source>
</evidence>
<feature type="signal peptide" evidence="14">
    <location>
        <begin position="1"/>
        <end position="20"/>
    </location>
</feature>
<evidence type="ECO:0000256" key="4">
    <source>
        <dbReference type="ARBA" id="ARBA00022496"/>
    </source>
</evidence>
<keyword evidence="17" id="KW-1185">Reference proteome</keyword>
<keyword evidence="14" id="KW-0732">Signal</keyword>
<dbReference type="InterPro" id="IPR036942">
    <property type="entry name" value="Beta-barrel_TonB_sf"/>
</dbReference>
<evidence type="ECO:0000256" key="2">
    <source>
        <dbReference type="ARBA" id="ARBA00022448"/>
    </source>
</evidence>
<feature type="domain" description="Secretin/TonB short N-terminal" evidence="15">
    <location>
        <begin position="51"/>
        <end position="102"/>
    </location>
</feature>
<dbReference type="Gene3D" id="3.55.50.30">
    <property type="match status" value="1"/>
</dbReference>
<comment type="similarity">
    <text evidence="11 12">Belongs to the TonB-dependent receptor family.</text>
</comment>
<comment type="caution">
    <text evidence="16">The sequence shown here is derived from an EMBL/GenBank/DDBJ whole genome shotgun (WGS) entry which is preliminary data.</text>
</comment>
<proteinExistence type="inferred from homology"/>
<feature type="region of interest" description="Disordered" evidence="13">
    <location>
        <begin position="107"/>
        <end position="127"/>
    </location>
</feature>
<name>A0A420EQZ2_9SPHN</name>
<evidence type="ECO:0000256" key="14">
    <source>
        <dbReference type="SAM" id="SignalP"/>
    </source>
</evidence>
<accession>A0A420EQZ2</accession>
<evidence type="ECO:0000256" key="3">
    <source>
        <dbReference type="ARBA" id="ARBA00022452"/>
    </source>
</evidence>
<keyword evidence="5 11" id="KW-0812">Transmembrane</keyword>
<keyword evidence="8 12" id="KW-0798">TonB box</keyword>
<dbReference type="GO" id="GO:0009279">
    <property type="term" value="C:cell outer membrane"/>
    <property type="evidence" value="ECO:0007669"/>
    <property type="project" value="UniProtKB-SubCell"/>
</dbReference>
<keyword evidence="6" id="KW-0408">Iron</keyword>
<dbReference type="AlphaFoldDB" id="A0A420EQZ2"/>
<dbReference type="PROSITE" id="PS52016">
    <property type="entry name" value="TONB_DEPENDENT_REC_3"/>
    <property type="match status" value="1"/>
</dbReference>
<dbReference type="InterPro" id="IPR039426">
    <property type="entry name" value="TonB-dep_rcpt-like"/>
</dbReference>
<reference evidence="16 17" key="1">
    <citation type="submission" date="2018-09" db="EMBL/GenBank/DDBJ databases">
        <title>Altererythrobacter spongiae sp. nov., isolated from a marine sponge.</title>
        <authorList>
            <person name="Zhuang L."/>
            <person name="Luo L."/>
        </authorList>
    </citation>
    <scope>NUCLEOTIDE SEQUENCE [LARGE SCALE GENOMIC DNA]</scope>
    <source>
        <strain evidence="16 17">HN-Y73</strain>
    </source>
</reference>
<evidence type="ECO:0000256" key="7">
    <source>
        <dbReference type="ARBA" id="ARBA00023065"/>
    </source>
</evidence>
<evidence type="ECO:0000256" key="1">
    <source>
        <dbReference type="ARBA" id="ARBA00004571"/>
    </source>
</evidence>
<dbReference type="InterPro" id="IPR000531">
    <property type="entry name" value="Beta-barrel_TonB"/>
</dbReference>
<keyword evidence="7" id="KW-0406">Ion transport</keyword>
<sequence>MRGETFCIYACMATASNVLAASPALGQEMEFSIPASRLSEALKQFAIQSGEQILVPSELGRNVKSAGVVGQFSQEEALKRVLAGTGYKAVRSGSGVISFQKAAPAPSPAPQYRTASQPMARNAAPQDRTTLVEKDTDQIGANEIIVTARKRGESDLEVPIAIQAFDSAQLARRGVQSLSDIAAVTPSLVVSESFGSLGGTMNLRGVGASSVNAATDQAVALNIDGVTIATGAAARFAQFDLQRVEVLQGPQSLYFGKNTTAGIISVISADPTDEPYAMLRGGYTFQSRGLLTEAVLSGPVTDNLAARLAFFRSDQKGYFRNPLASTTVTPPQSLIDLYGPLLAPRYSRGPDALNTGLRGTVKFEPTDDLSIRLKATYFNQKGSPSNNNTQLYFCPAGVPAPGNPGNVPGIGECEVDHVLGPTGQNPTAETAGDLRFYDGQPYTDSTQYLLSADAEYVLSDSLTLNSVTGYYDMDMLDSTNSSFSPYPAIGGLNEVKRDDFTQELRLTSDFDSPLNGMIGAYYQTGDFFISVPVTLLQDPVPISEYYIDSRTWAVFGELTYDLFEDAVQISAGGRYTDEKKDLKLFSRVLDDFADDLPADTVRTKNFSPEVTLTWRPDQRTNVFLTYKKGTKSGGFNSDTLNLPPFDEDDISYSDEKVEGIEGGVKSVLFGGALRVNLTGYAYKYDDLQVGVLDPVAVTQLTRNAASAKVRGIQFDANYQPTSIPGFKLSGAVNYSHARFDDYIGQCYTGQTIDAGCNLDINGDPVAPGAVAVNQSFSGHPLVKAPDWTGSLSADYEFPVTQDTSIGLSVAASYSSEYHTVDTQPVNSLQPEYVNLDAQIRLFKDDNGWELALIGKNLTDVLRVQQGVEVPFTPGPDVVAGTGTAGPGIPADLVGFTNPPFQLMVRLTIEPYSLFGR</sequence>
<dbReference type="Pfam" id="PF07660">
    <property type="entry name" value="STN"/>
    <property type="match status" value="1"/>
</dbReference>